<organism evidence="5 6">
    <name type="scientific">Lancefieldella rimae</name>
    <dbReference type="NCBI Taxonomy" id="1383"/>
    <lineage>
        <taxon>Bacteria</taxon>
        <taxon>Bacillati</taxon>
        <taxon>Actinomycetota</taxon>
        <taxon>Coriobacteriia</taxon>
        <taxon>Coriobacteriales</taxon>
        <taxon>Atopobiaceae</taxon>
        <taxon>Lancefieldella</taxon>
    </lineage>
</organism>
<dbReference type="EMBL" id="JABZGW010000006">
    <property type="protein sequence ID" value="MBF4807167.1"/>
    <property type="molecule type" value="Genomic_DNA"/>
</dbReference>
<dbReference type="SMART" id="SM00345">
    <property type="entry name" value="HTH_GNTR"/>
    <property type="match status" value="1"/>
</dbReference>
<dbReference type="InterPro" id="IPR028978">
    <property type="entry name" value="Chorismate_lyase_/UTRA_dom_sf"/>
</dbReference>
<dbReference type="SUPFAM" id="SSF64288">
    <property type="entry name" value="Chorismate lyase-like"/>
    <property type="match status" value="1"/>
</dbReference>
<protein>
    <submittedName>
        <fullName evidence="5">GntR family transcriptional regulator</fullName>
    </submittedName>
</protein>
<dbReference type="Pfam" id="PF07702">
    <property type="entry name" value="UTRA"/>
    <property type="match status" value="1"/>
</dbReference>
<keyword evidence="1" id="KW-0805">Transcription regulation</keyword>
<dbReference type="InterPro" id="IPR050679">
    <property type="entry name" value="Bact_HTH_transcr_reg"/>
</dbReference>
<dbReference type="InterPro" id="IPR036390">
    <property type="entry name" value="WH_DNA-bd_sf"/>
</dbReference>
<dbReference type="PANTHER" id="PTHR44846">
    <property type="entry name" value="MANNOSYL-D-GLYCERATE TRANSPORT/METABOLISM SYSTEM REPRESSOR MNGR-RELATED"/>
    <property type="match status" value="1"/>
</dbReference>
<dbReference type="SMART" id="SM00866">
    <property type="entry name" value="UTRA"/>
    <property type="match status" value="1"/>
</dbReference>
<dbReference type="GO" id="GO:0003700">
    <property type="term" value="F:DNA-binding transcription factor activity"/>
    <property type="evidence" value="ECO:0007669"/>
    <property type="project" value="InterPro"/>
</dbReference>
<feature type="domain" description="HTH gntR-type" evidence="4">
    <location>
        <begin position="6"/>
        <end position="74"/>
    </location>
</feature>
<dbReference type="AlphaFoldDB" id="A0A930W2D8"/>
<dbReference type="PROSITE" id="PS50949">
    <property type="entry name" value="HTH_GNTR"/>
    <property type="match status" value="1"/>
</dbReference>
<evidence type="ECO:0000256" key="1">
    <source>
        <dbReference type="ARBA" id="ARBA00023015"/>
    </source>
</evidence>
<dbReference type="SUPFAM" id="SSF46785">
    <property type="entry name" value="Winged helix' DNA-binding domain"/>
    <property type="match status" value="1"/>
</dbReference>
<dbReference type="GO" id="GO:0003677">
    <property type="term" value="F:DNA binding"/>
    <property type="evidence" value="ECO:0007669"/>
    <property type="project" value="UniProtKB-KW"/>
</dbReference>
<dbReference type="Gene3D" id="1.10.10.10">
    <property type="entry name" value="Winged helix-like DNA-binding domain superfamily/Winged helix DNA-binding domain"/>
    <property type="match status" value="1"/>
</dbReference>
<name>A0A930W2D8_9ACTN</name>
<dbReference type="Proteomes" id="UP000698335">
    <property type="component" value="Unassembled WGS sequence"/>
</dbReference>
<gene>
    <name evidence="5" type="ORF">HXK26_00475</name>
</gene>
<dbReference type="Pfam" id="PF00392">
    <property type="entry name" value="GntR"/>
    <property type="match status" value="1"/>
</dbReference>
<accession>A0A930W2D8</accession>
<sequence>MSRKKIPPLDNALESVKNYILVNHLKEGDRLPSERDMCEMWEISRSALRSAVRYLTTMHVLESRQGSGTYVAPERPISVTGTVETYGFSDNVRKSGHTPNSMVISQKICSGNAHVARKLTIDQSCNVLQLMRLRYVDGLPCMIETSYVNEALCPGIESHDFSKESLFDVMRNEYGFSLTHGTDTLSITHLDSQEADLLDMYEGDAVFFQSGINFGRDKEPLEYYKSVIRPDRYTFVSLCGRPMSLERTFW</sequence>
<dbReference type="InterPro" id="IPR036388">
    <property type="entry name" value="WH-like_DNA-bd_sf"/>
</dbReference>
<comment type="caution">
    <text evidence="5">The sequence shown here is derived from an EMBL/GenBank/DDBJ whole genome shotgun (WGS) entry which is preliminary data.</text>
</comment>
<reference evidence="5" key="1">
    <citation type="submission" date="2020-04" db="EMBL/GenBank/DDBJ databases">
        <title>Deep metagenomics examines the oral microbiome during advanced dental caries in children, revealing novel taxa and co-occurrences with host molecules.</title>
        <authorList>
            <person name="Baker J.L."/>
            <person name="Morton J.T."/>
            <person name="Dinis M."/>
            <person name="Alvarez R."/>
            <person name="Tran N.C."/>
            <person name="Knight R."/>
            <person name="Edlund A."/>
        </authorList>
    </citation>
    <scope>NUCLEOTIDE SEQUENCE</scope>
    <source>
        <strain evidence="5">JCVI_38_bin.5</strain>
    </source>
</reference>
<dbReference type="InterPro" id="IPR011663">
    <property type="entry name" value="UTRA"/>
</dbReference>
<keyword evidence="3" id="KW-0804">Transcription</keyword>
<dbReference type="CDD" id="cd07377">
    <property type="entry name" value="WHTH_GntR"/>
    <property type="match status" value="1"/>
</dbReference>
<evidence type="ECO:0000256" key="2">
    <source>
        <dbReference type="ARBA" id="ARBA00023125"/>
    </source>
</evidence>
<proteinExistence type="predicted"/>
<evidence type="ECO:0000313" key="6">
    <source>
        <dbReference type="Proteomes" id="UP000698335"/>
    </source>
</evidence>
<keyword evidence="2" id="KW-0238">DNA-binding</keyword>
<dbReference type="InterPro" id="IPR000524">
    <property type="entry name" value="Tscrpt_reg_HTH_GntR"/>
</dbReference>
<evidence type="ECO:0000256" key="3">
    <source>
        <dbReference type="ARBA" id="ARBA00023163"/>
    </source>
</evidence>
<dbReference type="Gene3D" id="3.40.1410.10">
    <property type="entry name" value="Chorismate lyase-like"/>
    <property type="match status" value="1"/>
</dbReference>
<evidence type="ECO:0000313" key="5">
    <source>
        <dbReference type="EMBL" id="MBF4807167.1"/>
    </source>
</evidence>
<evidence type="ECO:0000259" key="4">
    <source>
        <dbReference type="PROSITE" id="PS50949"/>
    </source>
</evidence>